<dbReference type="eggNOG" id="COG1846">
    <property type="taxonomic scope" value="Bacteria"/>
</dbReference>
<evidence type="ECO:0000313" key="6">
    <source>
        <dbReference type="Proteomes" id="UP000007257"/>
    </source>
</evidence>
<dbReference type="GO" id="GO:0006950">
    <property type="term" value="P:response to stress"/>
    <property type="evidence" value="ECO:0007669"/>
    <property type="project" value="TreeGrafter"/>
</dbReference>
<keyword evidence="1" id="KW-0805">Transcription regulation</keyword>
<dbReference type="HOGENOM" id="CLU_083287_4_0_6"/>
<dbReference type="AlphaFoldDB" id="A0A0H3FGM9"/>
<protein>
    <submittedName>
        <fullName evidence="5">Transcriptional regulator, MarR family</fullName>
    </submittedName>
</protein>
<proteinExistence type="predicted"/>
<reference evidence="6" key="1">
    <citation type="submission" date="2011-01" db="EMBL/GenBank/DDBJ databases">
        <title>Complete sequence of plasmid1 of Rahnella sp. Y9602.</title>
        <authorList>
            <consortium name="US DOE Joint Genome Institute"/>
            <person name="Lucas S."/>
            <person name="Copeland A."/>
            <person name="Lapidus A."/>
            <person name="Cheng J.-F."/>
            <person name="Goodwin L."/>
            <person name="Pitluck S."/>
            <person name="Lu M."/>
            <person name="Detter J.C."/>
            <person name="Han C."/>
            <person name="Tapia R."/>
            <person name="Land M."/>
            <person name="Hauser L."/>
            <person name="Kyrpides N."/>
            <person name="Ivanova N."/>
            <person name="Ovchinnikova G."/>
            <person name="Pagani I."/>
            <person name="Sobecky P.A."/>
            <person name="Martinez R.J."/>
            <person name="Woyke T."/>
        </authorList>
    </citation>
    <scope>NUCLEOTIDE SEQUENCE [LARGE SCALE GENOMIC DNA]</scope>
    <source>
        <strain evidence="6">Y9602</strain>
        <plasmid evidence="6">pRAHAQ01</plasmid>
    </source>
</reference>
<keyword evidence="2" id="KW-0238">DNA-binding</keyword>
<keyword evidence="3" id="KW-0804">Transcription</keyword>
<geneLocation type="plasmid" evidence="5 6">
    <name>pRAHAQ01</name>
</geneLocation>
<dbReference type="Proteomes" id="UP000007257">
    <property type="component" value="Plasmid pRAHAQ01"/>
</dbReference>
<sequence length="139" mass="15768">MSTELRQEAFHLMRKVFQQHTARWQQCIPELTKPQYAVLRSVAENPGIEQVLLTDVAVSSKATLAEMLARLETRGLLVREADPADKRRRFITLTAEGKTVLAKTQPVGQQVDTEFLARLSPDDQQHLVRLLKSMTEDSV</sequence>
<dbReference type="EMBL" id="CP002506">
    <property type="protein sequence ID" value="ADW76214.1"/>
    <property type="molecule type" value="Genomic_DNA"/>
</dbReference>
<evidence type="ECO:0000256" key="1">
    <source>
        <dbReference type="ARBA" id="ARBA00023015"/>
    </source>
</evidence>
<dbReference type="GO" id="GO:0003700">
    <property type="term" value="F:DNA-binding transcription factor activity"/>
    <property type="evidence" value="ECO:0007669"/>
    <property type="project" value="InterPro"/>
</dbReference>
<dbReference type="RefSeq" id="WP_013577895.1">
    <property type="nucleotide sequence ID" value="NC_015062.1"/>
</dbReference>
<evidence type="ECO:0000313" key="5">
    <source>
        <dbReference type="EMBL" id="ADW76214.1"/>
    </source>
</evidence>
<accession>A0A0H3FGM9</accession>
<feature type="domain" description="HTH marR-type" evidence="4">
    <location>
        <begin position="6"/>
        <end position="136"/>
    </location>
</feature>
<dbReference type="SMART" id="SM00347">
    <property type="entry name" value="HTH_MARR"/>
    <property type="match status" value="1"/>
</dbReference>
<dbReference type="GeneID" id="95420603"/>
<reference evidence="5 6" key="2">
    <citation type="journal article" date="2012" name="J. Bacteriol.">
        <title>Complete Genome Sequence of Rahnella sp. Strain Y9602, a Gammaproteobacterium Isolate from Metal- and Radionuclide-Contaminated Soil.</title>
        <authorList>
            <person name="Martinez R.J."/>
            <person name="Bruce D."/>
            <person name="Detter C."/>
            <person name="Goodwin L.A."/>
            <person name="Han J."/>
            <person name="Han C.S."/>
            <person name="Held B."/>
            <person name="Land M.L."/>
            <person name="Mikhailova N."/>
            <person name="Nolan M."/>
            <person name="Pennacchio L."/>
            <person name="Pitluck S."/>
            <person name="Tapia R."/>
            <person name="Woyke T."/>
            <person name="Sobecky P.A."/>
        </authorList>
    </citation>
    <scope>NUCLEOTIDE SEQUENCE [LARGE SCALE GENOMIC DNA]</scope>
    <source>
        <strain evidence="5 6">Y9602</strain>
        <plasmid evidence="5 6">pRAHAQ01</plasmid>
    </source>
</reference>
<dbReference type="Pfam" id="PF01047">
    <property type="entry name" value="MarR"/>
    <property type="match status" value="1"/>
</dbReference>
<evidence type="ECO:0000256" key="3">
    <source>
        <dbReference type="ARBA" id="ARBA00023163"/>
    </source>
</evidence>
<evidence type="ECO:0000259" key="4">
    <source>
        <dbReference type="PROSITE" id="PS50995"/>
    </source>
</evidence>
<dbReference type="InterPro" id="IPR036390">
    <property type="entry name" value="WH_DNA-bd_sf"/>
</dbReference>
<keyword evidence="5" id="KW-0614">Plasmid</keyword>
<dbReference type="InterPro" id="IPR036388">
    <property type="entry name" value="WH-like_DNA-bd_sf"/>
</dbReference>
<dbReference type="PROSITE" id="PS01117">
    <property type="entry name" value="HTH_MARR_1"/>
    <property type="match status" value="1"/>
</dbReference>
<dbReference type="PANTHER" id="PTHR33164">
    <property type="entry name" value="TRANSCRIPTIONAL REGULATOR, MARR FAMILY"/>
    <property type="match status" value="1"/>
</dbReference>
<dbReference type="SUPFAM" id="SSF46785">
    <property type="entry name" value="Winged helix' DNA-binding domain"/>
    <property type="match status" value="1"/>
</dbReference>
<dbReference type="Gene3D" id="1.10.10.10">
    <property type="entry name" value="Winged helix-like DNA-binding domain superfamily/Winged helix DNA-binding domain"/>
    <property type="match status" value="1"/>
</dbReference>
<gene>
    <name evidence="5" type="ordered locus">Rahaq_4634</name>
</gene>
<dbReference type="GO" id="GO:0003677">
    <property type="term" value="F:DNA binding"/>
    <property type="evidence" value="ECO:0007669"/>
    <property type="project" value="UniProtKB-KW"/>
</dbReference>
<dbReference type="PRINTS" id="PR00598">
    <property type="entry name" value="HTHMARR"/>
</dbReference>
<dbReference type="InterPro" id="IPR023187">
    <property type="entry name" value="Tscrpt_reg_MarR-type_CS"/>
</dbReference>
<organism evidence="5 6">
    <name type="scientific">Rahnella sp. (strain Y9602)</name>
    <dbReference type="NCBI Taxonomy" id="2703885"/>
    <lineage>
        <taxon>Bacteria</taxon>
        <taxon>Pseudomonadati</taxon>
        <taxon>Pseudomonadota</taxon>
        <taxon>Gammaproteobacteria</taxon>
        <taxon>Enterobacterales</taxon>
        <taxon>Yersiniaceae</taxon>
        <taxon>Rahnella</taxon>
    </lineage>
</organism>
<dbReference type="InterPro" id="IPR000835">
    <property type="entry name" value="HTH_MarR-typ"/>
</dbReference>
<dbReference type="PANTHER" id="PTHR33164:SF95">
    <property type="entry name" value="TRANSCRIPTIONAL REGULATOR"/>
    <property type="match status" value="1"/>
</dbReference>
<dbReference type="KEGG" id="rah:Rahaq_4634"/>
<dbReference type="OrthoDB" id="8635520at2"/>
<evidence type="ECO:0000256" key="2">
    <source>
        <dbReference type="ARBA" id="ARBA00023125"/>
    </source>
</evidence>
<dbReference type="InterPro" id="IPR039422">
    <property type="entry name" value="MarR/SlyA-like"/>
</dbReference>
<name>A0A0H3FGM9_RAHSY</name>
<dbReference type="PROSITE" id="PS50995">
    <property type="entry name" value="HTH_MARR_2"/>
    <property type="match status" value="1"/>
</dbReference>